<proteinExistence type="predicted"/>
<evidence type="ECO:0000313" key="1">
    <source>
        <dbReference type="EMBL" id="RDB27524.1"/>
    </source>
</evidence>
<name>A0A369K6U2_HYPMA</name>
<evidence type="ECO:0000313" key="2">
    <source>
        <dbReference type="Proteomes" id="UP000076154"/>
    </source>
</evidence>
<dbReference type="Proteomes" id="UP000076154">
    <property type="component" value="Unassembled WGS sequence"/>
</dbReference>
<protein>
    <submittedName>
        <fullName evidence="1">Uncharacterized protein</fullName>
    </submittedName>
</protein>
<dbReference type="EMBL" id="LUEZ02000015">
    <property type="protein sequence ID" value="RDB27524.1"/>
    <property type="molecule type" value="Genomic_DNA"/>
</dbReference>
<comment type="caution">
    <text evidence="1">The sequence shown here is derived from an EMBL/GenBank/DDBJ whole genome shotgun (WGS) entry which is preliminary data.</text>
</comment>
<accession>A0A369K6U2</accession>
<reference evidence="1" key="1">
    <citation type="submission" date="2018-04" db="EMBL/GenBank/DDBJ databases">
        <title>Whole genome sequencing of Hypsizygus marmoreus.</title>
        <authorList>
            <person name="Choi I.-G."/>
            <person name="Min B."/>
            <person name="Kim J.-G."/>
            <person name="Kim S."/>
            <person name="Oh Y.-L."/>
            <person name="Kong W.-S."/>
            <person name="Park H."/>
            <person name="Jeong J."/>
            <person name="Song E.-S."/>
        </authorList>
    </citation>
    <scope>NUCLEOTIDE SEQUENCE [LARGE SCALE GENOMIC DNA]</scope>
    <source>
        <strain evidence="1">51987-8</strain>
    </source>
</reference>
<dbReference type="InParanoid" id="A0A369K6U2"/>
<organism evidence="1 2">
    <name type="scientific">Hypsizygus marmoreus</name>
    <name type="common">White beech mushroom</name>
    <name type="synonym">Agaricus marmoreus</name>
    <dbReference type="NCBI Taxonomy" id="39966"/>
    <lineage>
        <taxon>Eukaryota</taxon>
        <taxon>Fungi</taxon>
        <taxon>Dikarya</taxon>
        <taxon>Basidiomycota</taxon>
        <taxon>Agaricomycotina</taxon>
        <taxon>Agaricomycetes</taxon>
        <taxon>Agaricomycetidae</taxon>
        <taxon>Agaricales</taxon>
        <taxon>Tricholomatineae</taxon>
        <taxon>Lyophyllaceae</taxon>
        <taxon>Hypsizygus</taxon>
    </lineage>
</organism>
<sequence>MWYGLIFDMKVKDGHVAGRASVMHIITLKLVAGRPQDASLVNFEMNFFPPCPVYIHFPLSCTGTITAPIRHVLWNVDAARTKVLIYKRRGDSGVEWQRPPDSTKYCRLTSRCTWYISSLIDMPYIRHRSTARSNILLRATQFCCGTSLERSSREVLGNGGTGGIPIEYAYAHTRMMVRRSGFWSSRLESRIRSKKMCKVVKMKMEMKASRTGFSNERYELDGNTSTAMSFNRVSIHALMIRVTHDSRVYPHNMYIRNRTRWSQGEIKSEIEEEPQNMSRRAHMYSTW</sequence>
<gene>
    <name evidence="1" type="ORF">Hypma_003836</name>
</gene>
<dbReference type="AlphaFoldDB" id="A0A369K6U2"/>
<keyword evidence="2" id="KW-1185">Reference proteome</keyword>